<gene>
    <name evidence="1" type="ORF">Acor_27540</name>
</gene>
<comment type="caution">
    <text evidence="1">The sequence shown here is derived from an EMBL/GenBank/DDBJ whole genome shotgun (WGS) entry which is preliminary data.</text>
</comment>
<dbReference type="EMBL" id="BLAD01000046">
    <property type="protein sequence ID" value="GES00690.1"/>
    <property type="molecule type" value="Genomic_DNA"/>
</dbReference>
<dbReference type="AlphaFoldDB" id="A0A5M3VXK1"/>
<dbReference type="RefSeq" id="WP_155337014.1">
    <property type="nucleotide sequence ID" value="NZ_BAAABN010000098.1"/>
</dbReference>
<keyword evidence="2" id="KW-1185">Reference proteome</keyword>
<evidence type="ECO:0000313" key="2">
    <source>
        <dbReference type="Proteomes" id="UP000334990"/>
    </source>
</evidence>
<accession>A0A5M3VXK1</accession>
<name>A0A5M3VXK1_9ACTN</name>
<dbReference type="OrthoDB" id="9780518at2"/>
<sequence>MVERLRVLREATGADESLVTTITHDHADRVRSQDLPAAAWAEEAG</sequence>
<organism evidence="1 2">
    <name type="scientific">Acrocarpospora corrugata</name>
    <dbReference type="NCBI Taxonomy" id="35763"/>
    <lineage>
        <taxon>Bacteria</taxon>
        <taxon>Bacillati</taxon>
        <taxon>Actinomycetota</taxon>
        <taxon>Actinomycetes</taxon>
        <taxon>Streptosporangiales</taxon>
        <taxon>Streptosporangiaceae</taxon>
        <taxon>Acrocarpospora</taxon>
    </lineage>
</organism>
<evidence type="ECO:0000313" key="1">
    <source>
        <dbReference type="EMBL" id="GES00690.1"/>
    </source>
</evidence>
<protein>
    <submittedName>
        <fullName evidence="1">Uncharacterized protein</fullName>
    </submittedName>
</protein>
<reference evidence="1 2" key="1">
    <citation type="submission" date="2019-10" db="EMBL/GenBank/DDBJ databases">
        <title>Whole genome shotgun sequence of Acrocarpospora corrugata NBRC 13972.</title>
        <authorList>
            <person name="Ichikawa N."/>
            <person name="Kimura A."/>
            <person name="Kitahashi Y."/>
            <person name="Komaki H."/>
            <person name="Oguchi A."/>
        </authorList>
    </citation>
    <scope>NUCLEOTIDE SEQUENCE [LARGE SCALE GENOMIC DNA]</scope>
    <source>
        <strain evidence="1 2">NBRC 13972</strain>
    </source>
</reference>
<proteinExistence type="predicted"/>
<dbReference type="Proteomes" id="UP000334990">
    <property type="component" value="Unassembled WGS sequence"/>
</dbReference>